<feature type="domain" description="EAL" evidence="1">
    <location>
        <begin position="1"/>
        <end position="225"/>
    </location>
</feature>
<dbReference type="EMBL" id="JADOTZ010000001">
    <property type="protein sequence ID" value="MBG6084749.1"/>
    <property type="molecule type" value="Genomic_DNA"/>
</dbReference>
<dbReference type="InterPro" id="IPR035919">
    <property type="entry name" value="EAL_sf"/>
</dbReference>
<evidence type="ECO:0000313" key="2">
    <source>
        <dbReference type="EMBL" id="MBG6084749.1"/>
    </source>
</evidence>
<dbReference type="InterPro" id="IPR050706">
    <property type="entry name" value="Cyclic-di-GMP_PDE-like"/>
</dbReference>
<dbReference type="Proteomes" id="UP000625033">
    <property type="component" value="Unassembled WGS sequence"/>
</dbReference>
<dbReference type="RefSeq" id="WP_196836012.1">
    <property type="nucleotide sequence ID" value="NZ_JADOTZ010000001.1"/>
</dbReference>
<dbReference type="Pfam" id="PF00563">
    <property type="entry name" value="EAL"/>
    <property type="match status" value="1"/>
</dbReference>
<name>A0A931D5D8_9MICC</name>
<evidence type="ECO:0000313" key="3">
    <source>
        <dbReference type="Proteomes" id="UP000625033"/>
    </source>
</evidence>
<accession>A0A931D5D8</accession>
<dbReference type="InterPro" id="IPR001633">
    <property type="entry name" value="EAL_dom"/>
</dbReference>
<organism evidence="2 3">
    <name type="scientific">Zhihengliuella flava</name>
    <dbReference type="NCBI Taxonomy" id="1285193"/>
    <lineage>
        <taxon>Bacteria</taxon>
        <taxon>Bacillati</taxon>
        <taxon>Actinomycetota</taxon>
        <taxon>Actinomycetes</taxon>
        <taxon>Micrococcales</taxon>
        <taxon>Micrococcaceae</taxon>
        <taxon>Zhihengliuella</taxon>
    </lineage>
</organism>
<dbReference type="SUPFAM" id="SSF141868">
    <property type="entry name" value="EAL domain-like"/>
    <property type="match status" value="1"/>
</dbReference>
<dbReference type="Gene3D" id="3.20.20.450">
    <property type="entry name" value="EAL domain"/>
    <property type="match status" value="1"/>
</dbReference>
<evidence type="ECO:0000259" key="1">
    <source>
        <dbReference type="PROSITE" id="PS50883"/>
    </source>
</evidence>
<proteinExistence type="predicted"/>
<dbReference type="AlphaFoldDB" id="A0A931D5D8"/>
<gene>
    <name evidence="2" type="ORF">IW252_001516</name>
</gene>
<dbReference type="PROSITE" id="PS50883">
    <property type="entry name" value="EAL"/>
    <property type="match status" value="1"/>
</dbReference>
<dbReference type="PANTHER" id="PTHR33121">
    <property type="entry name" value="CYCLIC DI-GMP PHOSPHODIESTERASE PDEF"/>
    <property type="match status" value="1"/>
</dbReference>
<protein>
    <submittedName>
        <fullName evidence="2">EAL domain-containing protein (Putative c-di-GMP-specific phosphodiesterase class I)</fullName>
    </submittedName>
</protein>
<sequence length="225" mass="24518">MTRHFDGAQATIPATIVFQPIMNLRLNRVVGYEALARFADGRSPLAWLGEARAEGRLTDLELSLIARTVDVSPLVPDGMFLTVNASGATMRRMAHDGIDLPDRLHWGIELSEASADDETYRSREYADHLGCLLLIDDAGTGCSTVERVRSLRPEYVKLDRSLIAGQVPSSPCAAEIEAFIAEAAAVGAQTVAEGIETEDEEEFVRSAGITLAQGFRYGRPATPWR</sequence>
<dbReference type="SMART" id="SM00052">
    <property type="entry name" value="EAL"/>
    <property type="match status" value="1"/>
</dbReference>
<reference evidence="2" key="1">
    <citation type="submission" date="2020-11" db="EMBL/GenBank/DDBJ databases">
        <title>Sequencing the genomes of 1000 actinobacteria strains.</title>
        <authorList>
            <person name="Klenk H.-P."/>
        </authorList>
    </citation>
    <scope>NUCLEOTIDE SEQUENCE</scope>
    <source>
        <strain evidence="2">DSM 26152</strain>
    </source>
</reference>
<dbReference type="PANTHER" id="PTHR33121:SF76">
    <property type="entry name" value="SIGNALING PROTEIN"/>
    <property type="match status" value="1"/>
</dbReference>
<keyword evidence="3" id="KW-1185">Reference proteome</keyword>
<comment type="caution">
    <text evidence="2">The sequence shown here is derived from an EMBL/GenBank/DDBJ whole genome shotgun (WGS) entry which is preliminary data.</text>
</comment>
<dbReference type="GO" id="GO:0071111">
    <property type="term" value="F:cyclic-guanylate-specific phosphodiesterase activity"/>
    <property type="evidence" value="ECO:0007669"/>
    <property type="project" value="InterPro"/>
</dbReference>